<gene>
    <name evidence="2" type="ORF">IAB00_04520</name>
</gene>
<keyword evidence="1" id="KW-0812">Transmembrane</keyword>
<feature type="transmembrane region" description="Helical" evidence="1">
    <location>
        <begin position="36"/>
        <end position="53"/>
    </location>
</feature>
<reference evidence="2" key="1">
    <citation type="submission" date="2020-10" db="EMBL/GenBank/DDBJ databases">
        <authorList>
            <person name="Gilroy R."/>
        </authorList>
    </citation>
    <scope>NUCLEOTIDE SEQUENCE</scope>
    <source>
        <strain evidence="2">2830</strain>
    </source>
</reference>
<protein>
    <submittedName>
        <fullName evidence="2">DUF4491 family protein</fullName>
    </submittedName>
</protein>
<name>A0A9D1HLF5_9FIRM</name>
<evidence type="ECO:0000256" key="1">
    <source>
        <dbReference type="SAM" id="Phobius"/>
    </source>
</evidence>
<dbReference type="Pfam" id="PF14898">
    <property type="entry name" value="DUF4491"/>
    <property type="match status" value="1"/>
</dbReference>
<dbReference type="Proteomes" id="UP000824124">
    <property type="component" value="Unassembled WGS sequence"/>
</dbReference>
<feature type="transmembrane region" description="Helical" evidence="1">
    <location>
        <begin position="6"/>
        <end position="24"/>
    </location>
</feature>
<keyword evidence="1" id="KW-0472">Membrane</keyword>
<accession>A0A9D1HLF5</accession>
<reference evidence="2" key="2">
    <citation type="journal article" date="2021" name="PeerJ">
        <title>Extensive microbial diversity within the chicken gut microbiome revealed by metagenomics and culture.</title>
        <authorList>
            <person name="Gilroy R."/>
            <person name="Ravi A."/>
            <person name="Getino M."/>
            <person name="Pursley I."/>
            <person name="Horton D.L."/>
            <person name="Alikhan N.F."/>
            <person name="Baker D."/>
            <person name="Gharbi K."/>
            <person name="Hall N."/>
            <person name="Watson M."/>
            <person name="Adriaenssens E.M."/>
            <person name="Foster-Nyarko E."/>
            <person name="Jarju S."/>
            <person name="Secka A."/>
            <person name="Antonio M."/>
            <person name="Oren A."/>
            <person name="Chaudhuri R.R."/>
            <person name="La Ragione R."/>
            <person name="Hildebrand F."/>
            <person name="Pallen M.J."/>
        </authorList>
    </citation>
    <scope>NUCLEOTIDE SEQUENCE</scope>
    <source>
        <strain evidence="2">2830</strain>
    </source>
</reference>
<organism evidence="2 3">
    <name type="scientific">Candidatus Avidehalobacter gallistercoris</name>
    <dbReference type="NCBI Taxonomy" id="2840694"/>
    <lineage>
        <taxon>Bacteria</taxon>
        <taxon>Bacillati</taxon>
        <taxon>Bacillota</taxon>
        <taxon>Clostridia</taxon>
        <taxon>Eubacteriales</taxon>
        <taxon>Peptococcaceae</taxon>
        <taxon>Peptococcaceae incertae sedis</taxon>
        <taxon>Candidatus Avidehalobacter</taxon>
    </lineage>
</organism>
<dbReference type="AlphaFoldDB" id="A0A9D1HLF5"/>
<keyword evidence="1" id="KW-1133">Transmembrane helix</keyword>
<comment type="caution">
    <text evidence="2">The sequence shown here is derived from an EMBL/GenBank/DDBJ whole genome shotgun (WGS) entry which is preliminary data.</text>
</comment>
<proteinExistence type="predicted"/>
<sequence length="97" mass="11040">MELNWQALALGAVSFLIIGLFHPLVIKGEYYFGKRIWPLFALFGAGFLVLALLLSSAFWGTVAALVAFSCFWSIKELFEQEQRVQRGWFPANPKRTK</sequence>
<evidence type="ECO:0000313" key="2">
    <source>
        <dbReference type="EMBL" id="HIU10496.1"/>
    </source>
</evidence>
<evidence type="ECO:0000313" key="3">
    <source>
        <dbReference type="Proteomes" id="UP000824124"/>
    </source>
</evidence>
<dbReference type="EMBL" id="DVMH01000022">
    <property type="protein sequence ID" value="HIU10496.1"/>
    <property type="molecule type" value="Genomic_DNA"/>
</dbReference>
<dbReference type="InterPro" id="IPR027890">
    <property type="entry name" value="DUF4491"/>
</dbReference>